<dbReference type="InterPro" id="IPR005811">
    <property type="entry name" value="SUCC_ACL_C"/>
</dbReference>
<dbReference type="Proteomes" id="UP001163687">
    <property type="component" value="Chromosome"/>
</dbReference>
<dbReference type="EMBL" id="AP025628">
    <property type="protein sequence ID" value="BDG60787.1"/>
    <property type="molecule type" value="Genomic_DNA"/>
</dbReference>
<organism evidence="3 4">
    <name type="scientific">Caldinitratiruptor microaerophilus</name>
    <dbReference type="NCBI Taxonomy" id="671077"/>
    <lineage>
        <taxon>Bacteria</taxon>
        <taxon>Bacillati</taxon>
        <taxon>Bacillota</taxon>
        <taxon>Clostridia</taxon>
        <taxon>Eubacteriales</taxon>
        <taxon>Symbiobacteriaceae</taxon>
        <taxon>Caldinitratiruptor</taxon>
    </lineage>
</organism>
<dbReference type="RefSeq" id="WP_264841483.1">
    <property type="nucleotide sequence ID" value="NZ_AP025628.1"/>
</dbReference>
<protein>
    <submittedName>
        <fullName evidence="3">Uncharacterized protein</fullName>
    </submittedName>
</protein>
<dbReference type="AlphaFoldDB" id="A0AA35CKG9"/>
<dbReference type="Gene3D" id="3.40.50.261">
    <property type="entry name" value="Succinyl-CoA synthetase domains"/>
    <property type="match status" value="2"/>
</dbReference>
<accession>A0AA35CKG9</accession>
<dbReference type="Pfam" id="PF02629">
    <property type="entry name" value="CoA_binding"/>
    <property type="match status" value="1"/>
</dbReference>
<dbReference type="InterPro" id="IPR003781">
    <property type="entry name" value="CoA-bd"/>
</dbReference>
<evidence type="ECO:0000313" key="3">
    <source>
        <dbReference type="EMBL" id="BDG60787.1"/>
    </source>
</evidence>
<dbReference type="GO" id="GO:0005829">
    <property type="term" value="C:cytosol"/>
    <property type="evidence" value="ECO:0007669"/>
    <property type="project" value="TreeGrafter"/>
</dbReference>
<evidence type="ECO:0000259" key="2">
    <source>
        <dbReference type="Pfam" id="PF02629"/>
    </source>
</evidence>
<dbReference type="Pfam" id="PF00549">
    <property type="entry name" value="Ligase_CoA"/>
    <property type="match status" value="1"/>
</dbReference>
<dbReference type="GO" id="GO:0006099">
    <property type="term" value="P:tricarboxylic acid cycle"/>
    <property type="evidence" value="ECO:0007669"/>
    <property type="project" value="TreeGrafter"/>
</dbReference>
<sequence length="497" mass="51002">MPVQTVVKPNTYHDSVALMSISQKLMELPGVREAVVAMATEMNKEILEQVGLLTDSARAARETDLVIAVDAETDEALAAALEQAEVLLRKGSGGGDRGSGGALPRTLTAALSQAPGANLAFISVPGAYAGREARKALEHGLHVMLYSDNVPLETEVALKRLAHEKGLLLMGPDCGTAIVGGVGLGFANAVRRGPIGIVAASGTGSQELSVLIDRLGSGISHLLGTGGRDLTAEVGGLMMRDGLRLLAEDPETAVIVVLSKPPAPAVAQRLAADIGAISKPVVTCFLGGEGALSIDEAAVQAVSLATGRPVAELEAQIGYGGPLPALPVRPGRRYVRGLFSGGSLCDQALAVLEARVGPVLCNVHPVAERRGGVDRSRGHTLLDLGDDTFTVGRAHPMIDPTVRRQRLRAEAADPETAVILLDIVAGHGAHPDPAGALADEIAAAVAGGVAVVASVTATEADPQRRSEQEERLRAAGAVVLPTARLAALTVAASLEGR</sequence>
<dbReference type="SUPFAM" id="SSF52210">
    <property type="entry name" value="Succinyl-CoA synthetase domains"/>
    <property type="match status" value="2"/>
</dbReference>
<feature type="domain" description="CoA-binding" evidence="2">
    <location>
        <begin position="194"/>
        <end position="283"/>
    </location>
</feature>
<dbReference type="PANTHER" id="PTHR11117:SF24">
    <property type="entry name" value="PROTEIN FDRA"/>
    <property type="match status" value="1"/>
</dbReference>
<evidence type="ECO:0000313" key="4">
    <source>
        <dbReference type="Proteomes" id="UP001163687"/>
    </source>
</evidence>
<dbReference type="GO" id="GO:0009361">
    <property type="term" value="C:succinate-CoA ligase complex (ADP-forming)"/>
    <property type="evidence" value="ECO:0007669"/>
    <property type="project" value="TreeGrafter"/>
</dbReference>
<reference evidence="3" key="1">
    <citation type="submission" date="2022-03" db="EMBL/GenBank/DDBJ databases">
        <title>Complete genome sequence of Caldinitratiruptor microaerophilus.</title>
        <authorList>
            <person name="Mukaiyama R."/>
            <person name="Nishiyama T."/>
            <person name="Ueda K."/>
        </authorList>
    </citation>
    <scope>NUCLEOTIDE SEQUENCE</scope>
    <source>
        <strain evidence="3">JCM 16183</strain>
    </source>
</reference>
<dbReference type="PANTHER" id="PTHR11117">
    <property type="entry name" value="SUCCINYL-COA LIGASE SUBUNIT ALPHA"/>
    <property type="match status" value="1"/>
</dbReference>
<dbReference type="GO" id="GO:0004776">
    <property type="term" value="F:succinate-CoA ligase (GDP-forming) activity"/>
    <property type="evidence" value="ECO:0007669"/>
    <property type="project" value="TreeGrafter"/>
</dbReference>
<gene>
    <name evidence="3" type="ORF">caldi_18770</name>
</gene>
<keyword evidence="4" id="KW-1185">Reference proteome</keyword>
<dbReference type="InterPro" id="IPR016102">
    <property type="entry name" value="Succinyl-CoA_synth-like"/>
</dbReference>
<dbReference type="NCBIfam" id="NF004760">
    <property type="entry name" value="PRK06091.1"/>
    <property type="match status" value="1"/>
</dbReference>
<proteinExistence type="predicted"/>
<feature type="domain" description="ATP-citrate synthase/succinyl-CoA ligase C-terminal" evidence="1">
    <location>
        <begin position="338"/>
        <end position="488"/>
    </location>
</feature>
<dbReference type="KEGG" id="cmic:caldi_18770"/>
<dbReference type="GO" id="GO:0004775">
    <property type="term" value="F:succinate-CoA ligase (ADP-forming) activity"/>
    <property type="evidence" value="ECO:0007669"/>
    <property type="project" value="TreeGrafter"/>
</dbReference>
<evidence type="ECO:0000259" key="1">
    <source>
        <dbReference type="Pfam" id="PF00549"/>
    </source>
</evidence>
<dbReference type="Gene3D" id="3.40.50.720">
    <property type="entry name" value="NAD(P)-binding Rossmann-like Domain"/>
    <property type="match status" value="1"/>
</dbReference>
<name>A0AA35CKG9_9FIRM</name>